<dbReference type="OrthoDB" id="113610at2759"/>
<dbReference type="PANTHER" id="PTHR33064:SF37">
    <property type="entry name" value="RIBONUCLEASE H"/>
    <property type="match status" value="1"/>
</dbReference>
<reference evidence="1" key="1">
    <citation type="submission" date="2023-04" db="EMBL/GenBank/DDBJ databases">
        <title>Phytophthora fragariaefolia NBRC 109709.</title>
        <authorList>
            <person name="Ichikawa N."/>
            <person name="Sato H."/>
            <person name="Tonouchi N."/>
        </authorList>
    </citation>
    <scope>NUCLEOTIDE SEQUENCE</scope>
    <source>
        <strain evidence="1">NBRC 109709</strain>
    </source>
</reference>
<name>A0A9W6TJ17_9STRA</name>
<evidence type="ECO:0000313" key="2">
    <source>
        <dbReference type="Proteomes" id="UP001165121"/>
    </source>
</evidence>
<gene>
    <name evidence="1" type="ORF">Pfra01_000032100</name>
</gene>
<keyword evidence="2" id="KW-1185">Reference proteome</keyword>
<evidence type="ECO:0000313" key="1">
    <source>
        <dbReference type="EMBL" id="GMF15159.1"/>
    </source>
</evidence>
<protein>
    <submittedName>
        <fullName evidence="1">Unnamed protein product</fullName>
    </submittedName>
</protein>
<dbReference type="InterPro" id="IPR043128">
    <property type="entry name" value="Rev_trsase/Diguanyl_cyclase"/>
</dbReference>
<dbReference type="SUPFAM" id="SSF56672">
    <property type="entry name" value="DNA/RNA polymerases"/>
    <property type="match status" value="1"/>
</dbReference>
<proteinExistence type="predicted"/>
<accession>A0A9W6TJ17</accession>
<sequence>MAAGENSKCIDRELILGSFLYGTGNFRCDPTRHLGTEEIPFLGCLLGKDGVCADLEKVSAISQGPVPTSQKDLRKWLVLVNYLHKYSVNYAEMSRPLTNLLTKDALWSWTAEAQQAFEAIKRSLQSAPILALSDDDRLSV</sequence>
<comment type="caution">
    <text evidence="1">The sequence shown here is derived from an EMBL/GenBank/DDBJ whole genome shotgun (WGS) entry which is preliminary data.</text>
</comment>
<dbReference type="EMBL" id="BSXT01000026">
    <property type="protein sequence ID" value="GMF15159.1"/>
    <property type="molecule type" value="Genomic_DNA"/>
</dbReference>
<dbReference type="AlphaFoldDB" id="A0A9W6TJ17"/>
<dbReference type="FunFam" id="3.30.70.270:FF:000020">
    <property type="entry name" value="Transposon Tf2-6 polyprotein-like Protein"/>
    <property type="match status" value="1"/>
</dbReference>
<dbReference type="InterPro" id="IPR051320">
    <property type="entry name" value="Viral_Replic_Matur_Polypro"/>
</dbReference>
<organism evidence="1 2">
    <name type="scientific">Phytophthora fragariaefolia</name>
    <dbReference type="NCBI Taxonomy" id="1490495"/>
    <lineage>
        <taxon>Eukaryota</taxon>
        <taxon>Sar</taxon>
        <taxon>Stramenopiles</taxon>
        <taxon>Oomycota</taxon>
        <taxon>Peronosporomycetes</taxon>
        <taxon>Peronosporales</taxon>
        <taxon>Peronosporaceae</taxon>
        <taxon>Phytophthora</taxon>
    </lineage>
</organism>
<dbReference type="PANTHER" id="PTHR33064">
    <property type="entry name" value="POL PROTEIN"/>
    <property type="match status" value="1"/>
</dbReference>
<dbReference type="Gene3D" id="3.30.70.270">
    <property type="match status" value="1"/>
</dbReference>
<dbReference type="Proteomes" id="UP001165121">
    <property type="component" value="Unassembled WGS sequence"/>
</dbReference>
<dbReference type="InterPro" id="IPR043502">
    <property type="entry name" value="DNA/RNA_pol_sf"/>
</dbReference>